<name>A0A0F6W6K6_9BACT</name>
<reference evidence="1 2" key="1">
    <citation type="submission" date="2015-03" db="EMBL/GenBank/DDBJ databases">
        <title>Genome assembly of Sandaracinus amylolyticus DSM 53668.</title>
        <authorList>
            <person name="Sharma G."/>
            <person name="Subramanian S."/>
        </authorList>
    </citation>
    <scope>NUCLEOTIDE SEQUENCE [LARGE SCALE GENOMIC DNA]</scope>
    <source>
        <strain evidence="1 2">DSM 53668</strain>
    </source>
</reference>
<sequence length="582" mass="63712">MFSRYYQSELAYLRDMGREFGLRHPGLAEALTERGTDPDVERLLEGFAFLAARIRERTEAAVPELAEPLAELIAPHTLRGIPAATILELEPRAGALRARHEIKAGAIYGSRAVQGTACPFQTRADVALTPARIEVTRLDEMRADAPEIVARIRIPEAARDAVLGPAPLRLFLHGTHALATTLLLWIARHLDQISIRLAPGDEIHLGASAARLPALDGTIGDLWPWPETAPIGPRLAAEYFTFPEKFFFVDVHGLERVPSARARETLELVFRFRKPPALPERLPTDALRLHCVPAINLFTTSAEPIRRAPLREELHLRASGLAPHQAEVHTVDRVIGRRMRRGGEIHYGALSLFDHGRGGAHDAFFTLRRRRSPLDGGLDAYLLLGDDGAPDDGLVDETVSVEMTCTSRLLASELRAGDVGAPLPASPTLATARNVSRVSKPIPAALGTELQWRLLGYLASTHRSLASPDALRSLLSSFNVPELVDVHIERANSLRLEGIREVRAHAATRAHRGAVVRGVETRVELEESRFSGPGDAFLFGCALDRLLSAEVPINAFCALSVGLHPSMKELTWTPRTGTQSIL</sequence>
<proteinExistence type="predicted"/>
<accession>A0A0F6W6K6</accession>
<organism evidence="1 2">
    <name type="scientific">Sandaracinus amylolyticus</name>
    <dbReference type="NCBI Taxonomy" id="927083"/>
    <lineage>
        <taxon>Bacteria</taxon>
        <taxon>Pseudomonadati</taxon>
        <taxon>Myxococcota</taxon>
        <taxon>Polyangia</taxon>
        <taxon>Polyangiales</taxon>
        <taxon>Sandaracinaceae</taxon>
        <taxon>Sandaracinus</taxon>
    </lineage>
</organism>
<dbReference type="EMBL" id="CP011125">
    <property type="protein sequence ID" value="AKF08812.1"/>
    <property type="molecule type" value="Genomic_DNA"/>
</dbReference>
<dbReference type="Pfam" id="PF05947">
    <property type="entry name" value="T6SS_TssF"/>
    <property type="match status" value="1"/>
</dbReference>
<dbReference type="PANTHER" id="PTHR35370">
    <property type="entry name" value="CYTOPLASMIC PROTEIN-RELATED-RELATED"/>
    <property type="match status" value="1"/>
</dbReference>
<dbReference type="PANTHER" id="PTHR35370:SF1">
    <property type="entry name" value="TYPE VI SECRETION SYSTEM COMPONENT TSSF1"/>
    <property type="match status" value="1"/>
</dbReference>
<dbReference type="AlphaFoldDB" id="A0A0F6W6K6"/>
<protein>
    <recommendedName>
        <fullName evidence="3">Protein ImpG/VasA</fullName>
    </recommendedName>
</protein>
<dbReference type="PIRSF" id="PIRSF028304">
    <property type="entry name" value="UCP028304"/>
    <property type="match status" value="1"/>
</dbReference>
<dbReference type="STRING" id="927083.DB32_005961"/>
<evidence type="ECO:0000313" key="2">
    <source>
        <dbReference type="Proteomes" id="UP000034883"/>
    </source>
</evidence>
<dbReference type="Proteomes" id="UP000034883">
    <property type="component" value="Chromosome"/>
</dbReference>
<keyword evidence="2" id="KW-1185">Reference proteome</keyword>
<dbReference type="NCBIfam" id="TIGR03359">
    <property type="entry name" value="VI_chp_6"/>
    <property type="match status" value="1"/>
</dbReference>
<evidence type="ECO:0000313" key="1">
    <source>
        <dbReference type="EMBL" id="AKF08812.1"/>
    </source>
</evidence>
<dbReference type="KEGG" id="samy:DB32_005961"/>
<dbReference type="RefSeq" id="WP_053235915.1">
    <property type="nucleotide sequence ID" value="NZ_CP011125.1"/>
</dbReference>
<gene>
    <name evidence="1" type="ORF">DB32_005961</name>
</gene>
<dbReference type="InterPro" id="IPR010272">
    <property type="entry name" value="T6SS_TssF"/>
</dbReference>
<evidence type="ECO:0008006" key="3">
    <source>
        <dbReference type="Google" id="ProtNLM"/>
    </source>
</evidence>
<dbReference type="OrthoDB" id="9763676at2"/>